<comment type="subcellular location">
    <subcellularLocation>
        <location evidence="1">Cell surface</location>
    </subcellularLocation>
</comment>
<dbReference type="EMBL" id="CCDP010000001">
    <property type="protein sequence ID" value="CDQ39672.1"/>
    <property type="molecule type" value="Genomic_DNA"/>
</dbReference>
<dbReference type="SUPFAM" id="SSF54523">
    <property type="entry name" value="Pili subunits"/>
    <property type="match status" value="1"/>
</dbReference>
<dbReference type="GO" id="GO:0030420">
    <property type="term" value="P:establishment of competence for transformation"/>
    <property type="evidence" value="ECO:0007669"/>
    <property type="project" value="UniProtKB-KW"/>
</dbReference>
<feature type="transmembrane region" description="Helical" evidence="3">
    <location>
        <begin position="20"/>
        <end position="42"/>
    </location>
</feature>
<dbReference type="PIRSF" id="PIRSF021292">
    <property type="entry name" value="Competence_ComGD"/>
    <property type="match status" value="1"/>
</dbReference>
<comment type="caution">
    <text evidence="4">The sequence shown here is derived from an EMBL/GenBank/DDBJ whole genome shotgun (WGS) entry which is preliminary data.</text>
</comment>
<dbReference type="STRING" id="1462526.BN990_01984"/>
<dbReference type="InterPro" id="IPR045584">
    <property type="entry name" value="Pilin-like"/>
</dbReference>
<keyword evidence="5" id="KW-1185">Reference proteome</keyword>
<gene>
    <name evidence="4" type="ORF">BN990_01984</name>
</gene>
<dbReference type="Proteomes" id="UP000028875">
    <property type="component" value="Unassembled WGS sequence"/>
</dbReference>
<proteinExistence type="predicted"/>
<dbReference type="NCBIfam" id="NF040982">
    <property type="entry name" value="ComGD"/>
    <property type="match status" value="1"/>
</dbReference>
<dbReference type="InterPro" id="IPR016785">
    <property type="entry name" value="ComGD"/>
</dbReference>
<name>A0A024QBM6_9BACI</name>
<keyword evidence="3" id="KW-1133">Transmembrane helix</keyword>
<organism evidence="4 5">
    <name type="scientific">Virgibacillus massiliensis</name>
    <dbReference type="NCBI Taxonomy" id="1462526"/>
    <lineage>
        <taxon>Bacteria</taxon>
        <taxon>Bacillati</taxon>
        <taxon>Bacillota</taxon>
        <taxon>Bacilli</taxon>
        <taxon>Bacillales</taxon>
        <taxon>Bacillaceae</taxon>
        <taxon>Virgibacillus</taxon>
    </lineage>
</organism>
<protein>
    <submittedName>
        <fullName evidence="4">Tfp pilus assembly protein FimT</fullName>
    </submittedName>
</protein>
<keyword evidence="2" id="KW-0178">Competence</keyword>
<dbReference type="AlphaFoldDB" id="A0A024QBM6"/>
<dbReference type="NCBIfam" id="TIGR02532">
    <property type="entry name" value="IV_pilin_GFxxxE"/>
    <property type="match status" value="1"/>
</dbReference>
<accession>A0A024QBM6</accession>
<reference evidence="5" key="2">
    <citation type="submission" date="2014-05" db="EMBL/GenBank/DDBJ databases">
        <title>Draft genome sequence of Virgibacillus massiliensis Vm-5.</title>
        <authorList>
            <person name="Khelaifia S."/>
            <person name="Croce O."/>
            <person name="Lagier J.C."/>
            <person name="Raoult D."/>
        </authorList>
    </citation>
    <scope>NUCLEOTIDE SEQUENCE [LARGE SCALE GENOMIC DNA]</scope>
    <source>
        <strain evidence="5">Vm-5</strain>
    </source>
</reference>
<dbReference type="Pfam" id="PF07963">
    <property type="entry name" value="N_methyl"/>
    <property type="match status" value="1"/>
</dbReference>
<dbReference type="InterPro" id="IPR012902">
    <property type="entry name" value="N_methyl_site"/>
</dbReference>
<dbReference type="GO" id="GO:0009986">
    <property type="term" value="C:cell surface"/>
    <property type="evidence" value="ECO:0007669"/>
    <property type="project" value="UniProtKB-SubCell"/>
</dbReference>
<dbReference type="RefSeq" id="WP_021291131.1">
    <property type="nucleotide sequence ID" value="NZ_BNER01000002.1"/>
</dbReference>
<evidence type="ECO:0000256" key="2">
    <source>
        <dbReference type="ARBA" id="ARBA00023287"/>
    </source>
</evidence>
<reference evidence="4 5" key="1">
    <citation type="submission" date="2014-03" db="EMBL/GenBank/DDBJ databases">
        <authorList>
            <person name="Urmite Genomes U."/>
        </authorList>
    </citation>
    <scope>NUCLEOTIDE SEQUENCE [LARGE SCALE GENOMIC DNA]</scope>
    <source>
        <strain evidence="4 5">Vm-5</strain>
    </source>
</reference>
<dbReference type="OrthoDB" id="1653576at2"/>
<sequence>MIKTQEKFVLQPAKRNGFSLIEMLVVLSIVMVLLGISVPPALSILEELESQYVLQTFETDVMKIQHMSAIHQSRIRIFLYEDKYAILHNSAIKITRLLPTGWKIDSTISRNIEFERNGNIKQPRTFYIQAPNKTYKVVFPFGKGRFRIEET</sequence>
<keyword evidence="3" id="KW-0472">Membrane</keyword>
<evidence type="ECO:0000313" key="4">
    <source>
        <dbReference type="EMBL" id="CDQ39672.1"/>
    </source>
</evidence>
<evidence type="ECO:0000256" key="3">
    <source>
        <dbReference type="SAM" id="Phobius"/>
    </source>
</evidence>
<dbReference type="eggNOG" id="COG4970">
    <property type="taxonomic scope" value="Bacteria"/>
</dbReference>
<evidence type="ECO:0000256" key="1">
    <source>
        <dbReference type="ARBA" id="ARBA00004241"/>
    </source>
</evidence>
<evidence type="ECO:0000313" key="5">
    <source>
        <dbReference type="Proteomes" id="UP000028875"/>
    </source>
</evidence>
<keyword evidence="3" id="KW-0812">Transmembrane</keyword>